<feature type="signal peptide" evidence="1">
    <location>
        <begin position="1"/>
        <end position="25"/>
    </location>
</feature>
<name>A0A6S6TP75_9BACT</name>
<evidence type="ECO:0008006" key="3">
    <source>
        <dbReference type="Google" id="ProtNLM"/>
    </source>
</evidence>
<evidence type="ECO:0000313" key="2">
    <source>
        <dbReference type="EMBL" id="CAA6818118.1"/>
    </source>
</evidence>
<keyword evidence="1" id="KW-0732">Signal</keyword>
<sequence length="135" mass="15129">MKKNNILSLIFWVFLLSACSKTVNAWKDNPNKEYLEVYGKEDLPLKLGEKGVDYRCVDLVYSSSGHTKKCYVLKNSAEKIDSWSSRLYQTSKGVLMDTGENILVFGALTLCAMGAACTNFDVSKDKSLFETIYGD</sequence>
<proteinExistence type="predicted"/>
<protein>
    <recommendedName>
        <fullName evidence="3">Lipoprotein</fullName>
    </recommendedName>
</protein>
<organism evidence="2">
    <name type="scientific">uncultured Sulfurovum sp</name>
    <dbReference type="NCBI Taxonomy" id="269237"/>
    <lineage>
        <taxon>Bacteria</taxon>
        <taxon>Pseudomonadati</taxon>
        <taxon>Campylobacterota</taxon>
        <taxon>Epsilonproteobacteria</taxon>
        <taxon>Campylobacterales</taxon>
        <taxon>Sulfurovaceae</taxon>
        <taxon>Sulfurovum</taxon>
        <taxon>environmental samples</taxon>
    </lineage>
</organism>
<dbReference type="AlphaFoldDB" id="A0A6S6TP75"/>
<accession>A0A6S6TP75</accession>
<feature type="chain" id="PRO_5028396055" description="Lipoprotein" evidence="1">
    <location>
        <begin position="26"/>
        <end position="135"/>
    </location>
</feature>
<evidence type="ECO:0000256" key="1">
    <source>
        <dbReference type="SAM" id="SignalP"/>
    </source>
</evidence>
<gene>
    <name evidence="2" type="ORF">HELGO_WM5348</name>
</gene>
<reference evidence="2" key="1">
    <citation type="submission" date="2020-01" db="EMBL/GenBank/DDBJ databases">
        <authorList>
            <person name="Meier V. D."/>
            <person name="Meier V D."/>
        </authorList>
    </citation>
    <scope>NUCLEOTIDE SEQUENCE</scope>
    <source>
        <strain evidence="2">HLG_WM_MAG_02</strain>
    </source>
</reference>
<dbReference type="PROSITE" id="PS51257">
    <property type="entry name" value="PROKAR_LIPOPROTEIN"/>
    <property type="match status" value="1"/>
</dbReference>
<dbReference type="EMBL" id="CACVAZ010000117">
    <property type="protein sequence ID" value="CAA6818118.1"/>
    <property type="molecule type" value="Genomic_DNA"/>
</dbReference>